<keyword evidence="4 8" id="KW-0812">Transmembrane</keyword>
<comment type="similarity">
    <text evidence="8">Belongs to the glycosyltransferase 22 family.</text>
</comment>
<dbReference type="GO" id="GO:0005789">
    <property type="term" value="C:endoplasmic reticulum membrane"/>
    <property type="evidence" value="ECO:0007669"/>
    <property type="project" value="UniProtKB-SubCell"/>
</dbReference>
<feature type="transmembrane region" description="Helical" evidence="8">
    <location>
        <begin position="12"/>
        <end position="31"/>
    </location>
</feature>
<feature type="transmembrane region" description="Helical" evidence="8">
    <location>
        <begin position="284"/>
        <end position="299"/>
    </location>
</feature>
<accession>A0AAV6UJG3</accession>
<keyword evidence="3" id="KW-0808">Transferase</keyword>
<evidence type="ECO:0000256" key="5">
    <source>
        <dbReference type="ARBA" id="ARBA00022824"/>
    </source>
</evidence>
<reference evidence="9 10" key="1">
    <citation type="journal article" date="2022" name="Nat. Ecol. Evol.">
        <title>A masculinizing supergene underlies an exaggerated male reproductive morph in a spider.</title>
        <authorList>
            <person name="Hendrickx F."/>
            <person name="De Corte Z."/>
            <person name="Sonet G."/>
            <person name="Van Belleghem S.M."/>
            <person name="Kostlbacher S."/>
            <person name="Vangestel C."/>
        </authorList>
    </citation>
    <scope>NUCLEOTIDE SEQUENCE [LARGE SCALE GENOMIC DNA]</scope>
    <source>
        <strain evidence="9">W744_W776</strain>
    </source>
</reference>
<evidence type="ECO:0000256" key="2">
    <source>
        <dbReference type="ARBA" id="ARBA00022676"/>
    </source>
</evidence>
<evidence type="ECO:0000256" key="1">
    <source>
        <dbReference type="ARBA" id="ARBA00004477"/>
    </source>
</evidence>
<evidence type="ECO:0000256" key="6">
    <source>
        <dbReference type="ARBA" id="ARBA00022989"/>
    </source>
</evidence>
<keyword evidence="7 8" id="KW-0472">Membrane</keyword>
<comment type="caution">
    <text evidence="9">The sequence shown here is derived from an EMBL/GenBank/DDBJ whole genome shotgun (WGS) entry which is preliminary data.</text>
</comment>
<dbReference type="Proteomes" id="UP000827092">
    <property type="component" value="Unassembled WGS sequence"/>
</dbReference>
<protein>
    <recommendedName>
        <fullName evidence="8">Mannosyltransferase</fullName>
        <ecNumber evidence="8">2.4.1.-</ecNumber>
    </recommendedName>
</protein>
<dbReference type="GO" id="GO:0000026">
    <property type="term" value="F:alpha-1,2-mannosyltransferase activity"/>
    <property type="evidence" value="ECO:0007669"/>
    <property type="project" value="TreeGrafter"/>
</dbReference>
<feature type="transmembrane region" description="Helical" evidence="8">
    <location>
        <begin position="343"/>
        <end position="362"/>
    </location>
</feature>
<comment type="subcellular location">
    <subcellularLocation>
        <location evidence="1 8">Endoplasmic reticulum membrane</location>
        <topology evidence="1 8">Multi-pass membrane protein</topology>
    </subcellularLocation>
</comment>
<evidence type="ECO:0000256" key="8">
    <source>
        <dbReference type="RuleBase" id="RU363075"/>
    </source>
</evidence>
<evidence type="ECO:0000256" key="7">
    <source>
        <dbReference type="ARBA" id="ARBA00023136"/>
    </source>
</evidence>
<feature type="transmembrane region" description="Helical" evidence="8">
    <location>
        <begin position="118"/>
        <end position="137"/>
    </location>
</feature>
<dbReference type="AlphaFoldDB" id="A0AAV6UJG3"/>
<evidence type="ECO:0000256" key="3">
    <source>
        <dbReference type="ARBA" id="ARBA00022679"/>
    </source>
</evidence>
<feature type="transmembrane region" description="Helical" evidence="8">
    <location>
        <begin position="305"/>
        <end position="322"/>
    </location>
</feature>
<gene>
    <name evidence="9" type="ORF">JTE90_025721</name>
</gene>
<dbReference type="PANTHER" id="PTHR22760:SF4">
    <property type="entry name" value="GPI MANNOSYLTRANSFERASE 3"/>
    <property type="match status" value="1"/>
</dbReference>
<evidence type="ECO:0000313" key="9">
    <source>
        <dbReference type="EMBL" id="KAG8183838.1"/>
    </source>
</evidence>
<keyword evidence="10" id="KW-1185">Reference proteome</keyword>
<evidence type="ECO:0000313" key="10">
    <source>
        <dbReference type="Proteomes" id="UP000827092"/>
    </source>
</evidence>
<organism evidence="9 10">
    <name type="scientific">Oedothorax gibbosus</name>
    <dbReference type="NCBI Taxonomy" id="931172"/>
    <lineage>
        <taxon>Eukaryota</taxon>
        <taxon>Metazoa</taxon>
        <taxon>Ecdysozoa</taxon>
        <taxon>Arthropoda</taxon>
        <taxon>Chelicerata</taxon>
        <taxon>Arachnida</taxon>
        <taxon>Araneae</taxon>
        <taxon>Araneomorphae</taxon>
        <taxon>Entelegynae</taxon>
        <taxon>Araneoidea</taxon>
        <taxon>Linyphiidae</taxon>
        <taxon>Erigoninae</taxon>
        <taxon>Oedothorax</taxon>
    </lineage>
</organism>
<keyword evidence="2 8" id="KW-0328">Glycosyltransferase</keyword>
<dbReference type="EC" id="2.4.1.-" evidence="8"/>
<name>A0AAV6UJG3_9ARAC</name>
<dbReference type="PANTHER" id="PTHR22760">
    <property type="entry name" value="GLYCOSYLTRANSFERASE"/>
    <property type="match status" value="1"/>
</dbReference>
<feature type="transmembrane region" description="Helical" evidence="8">
    <location>
        <begin position="253"/>
        <end position="272"/>
    </location>
</feature>
<dbReference type="GO" id="GO:0006506">
    <property type="term" value="P:GPI anchor biosynthetic process"/>
    <property type="evidence" value="ECO:0007669"/>
    <property type="project" value="TreeGrafter"/>
</dbReference>
<keyword evidence="5 8" id="KW-0256">Endoplasmic reticulum</keyword>
<feature type="transmembrane region" description="Helical" evidence="8">
    <location>
        <begin position="201"/>
        <end position="219"/>
    </location>
</feature>
<dbReference type="EMBL" id="JAFNEN010000402">
    <property type="protein sequence ID" value="KAG8183838.1"/>
    <property type="molecule type" value="Genomic_DNA"/>
</dbReference>
<feature type="transmembrane region" description="Helical" evidence="8">
    <location>
        <begin position="166"/>
        <end position="189"/>
    </location>
</feature>
<evidence type="ECO:0000256" key="4">
    <source>
        <dbReference type="ARBA" id="ARBA00022692"/>
    </source>
</evidence>
<dbReference type="InterPro" id="IPR005599">
    <property type="entry name" value="GPI_mannosylTrfase"/>
</dbReference>
<dbReference type="Pfam" id="PF03901">
    <property type="entry name" value="Glyco_transf_22"/>
    <property type="match status" value="1"/>
</dbReference>
<proteinExistence type="inferred from homology"/>
<keyword evidence="6 8" id="KW-1133">Transmembrane helix</keyword>
<sequence>MSPDYLKNNSSIFFIILLARFAGIFVIKTSFVPDEYWQSLEVAHNRAFGYGYLTWEWKKKIRNCLYPSIFSILYQIFPDSRYTTIFLPKILQATLSSVGDFFTFKLSIKLFGEKCRKWMLFNLLSSWFLFYCSSRTISNMAETSFTACGYYFYPWNEKRHRRLSCYYMWFAGASLLMRPTAVVVWLPLYLYHFWREKDHSYILRSTLGIGYAIFITLMSSDRWFYGEWVVTPYQFFVLNWSNDIGAFYGQHSLLWYFYAGLPVLLGIHLVPFAMGITIAPLRKFYLLILFVVFVFSILSHKEFRFLLPILPLALVICSSVMNEISTGRMKIFKHKVNKYFNTILMYGILLVNIPFSLYMGLFHQLGVIDATLHLANSVSEKSSVLFLMPCHSTPYYSYIHKNITMKFLTCEPNFNNTQYYEEEADSFFQYPSFWLHQNYETKKALLPSHIVMFDSLFSHVMKFLQRNGYHLCYSTFHSHFPEKRTGSNVNIYCR</sequence>